<dbReference type="InterPro" id="IPR005814">
    <property type="entry name" value="Aminotrans_3"/>
</dbReference>
<dbReference type="InterPro" id="IPR015424">
    <property type="entry name" value="PyrdxlP-dep_Trfase"/>
</dbReference>
<evidence type="ECO:0000313" key="5">
    <source>
        <dbReference type="Proteomes" id="UP001361570"/>
    </source>
</evidence>
<dbReference type="CDD" id="cd00610">
    <property type="entry name" value="OAT_like"/>
    <property type="match status" value="1"/>
</dbReference>
<reference evidence="4 5" key="1">
    <citation type="submission" date="2024-03" db="EMBL/GenBank/DDBJ databases">
        <title>Draft genome sequence of Klenkia sp. LSe6-5.</title>
        <authorList>
            <person name="Duangmal K."/>
            <person name="Chantavorakit T."/>
        </authorList>
    </citation>
    <scope>NUCLEOTIDE SEQUENCE [LARGE SCALE GENOMIC DNA]</scope>
    <source>
        <strain evidence="4 5">LSe6-5</strain>
    </source>
</reference>
<dbReference type="EMBL" id="JBAPLU010000004">
    <property type="protein sequence ID" value="MEI4271210.1"/>
    <property type="molecule type" value="Genomic_DNA"/>
</dbReference>
<organism evidence="4 5">
    <name type="scientific">Klenkia sesuvii</name>
    <dbReference type="NCBI Taxonomy" id="3103137"/>
    <lineage>
        <taxon>Bacteria</taxon>
        <taxon>Bacillati</taxon>
        <taxon>Actinomycetota</taxon>
        <taxon>Actinomycetes</taxon>
        <taxon>Geodermatophilales</taxon>
        <taxon>Geodermatophilaceae</taxon>
        <taxon>Klenkia</taxon>
    </lineage>
</organism>
<accession>A0ABU8DQU5</accession>
<evidence type="ECO:0000256" key="1">
    <source>
        <dbReference type="ARBA" id="ARBA00008954"/>
    </source>
</evidence>
<keyword evidence="4" id="KW-0808">Transferase</keyword>
<dbReference type="InterPro" id="IPR015421">
    <property type="entry name" value="PyrdxlP-dep_Trfase_major"/>
</dbReference>
<comment type="similarity">
    <text evidence="1 3">Belongs to the class-III pyridoxal-phosphate-dependent aminotransferase family.</text>
</comment>
<dbReference type="PROSITE" id="PS00600">
    <property type="entry name" value="AA_TRANSFER_CLASS_3"/>
    <property type="match status" value="1"/>
</dbReference>
<dbReference type="InterPro" id="IPR049704">
    <property type="entry name" value="Aminotrans_3_PPA_site"/>
</dbReference>
<dbReference type="RefSeq" id="WP_336403351.1">
    <property type="nucleotide sequence ID" value="NZ_JBAPLU010000004.1"/>
</dbReference>
<dbReference type="SUPFAM" id="SSF53383">
    <property type="entry name" value="PLP-dependent transferases"/>
    <property type="match status" value="1"/>
</dbReference>
<comment type="caution">
    <text evidence="4">The sequence shown here is derived from an EMBL/GenBank/DDBJ whole genome shotgun (WGS) entry which is preliminary data.</text>
</comment>
<dbReference type="Gene3D" id="3.90.1150.10">
    <property type="entry name" value="Aspartate Aminotransferase, domain 1"/>
    <property type="match status" value="1"/>
</dbReference>
<sequence length="436" mass="46407">MSTDQHAAADALRARRSAVIGPHSPLFYDQPLHVVSGQGVWLTSANGVDYLDAYNNVPHVGHCNPVVVRAIAEQAAKLNVHTRYLHEGVVEYGEMLLATFAPHLERVFFTNSGSEANELALRIARQHTGARGLLVTDFNYHGNTTSLAEMSTGLVVREPLGAHVRPLRIPDVLSDPRSQDVVLAEALREAADAIASLQAAGHGVSALLFDPLFTTEGLLHPPAGYVQGLAALVHGAGGLVIADEVQSGLGRSGSAFWGHELHDIQPDLVTMGKPLGNGHPLGGVVTTAALLEEFGSTNMYFNTFAGNPVSAAAGAAVLRETLGRELQAGAARLGEHARTALEELAAERPGVRAVRGTGLFFGLELVDDDGKASADRAKRVVEEMYRNGVLISRIGPKDNVLKIRPPMVFEQEHLHVLLDRLGASLDAVTEPEAVAR</sequence>
<protein>
    <submittedName>
        <fullName evidence="4">Aminotransferase class III-fold pyridoxal phosphate-dependent enzyme</fullName>
    </submittedName>
</protein>
<name>A0ABU8DQU5_9ACTN</name>
<evidence type="ECO:0000256" key="2">
    <source>
        <dbReference type="ARBA" id="ARBA00022898"/>
    </source>
</evidence>
<proteinExistence type="inferred from homology"/>
<dbReference type="PANTHER" id="PTHR45688:SF13">
    <property type="entry name" value="ALANINE--GLYOXYLATE AMINOTRANSFERASE 2-LIKE"/>
    <property type="match status" value="1"/>
</dbReference>
<evidence type="ECO:0000256" key="3">
    <source>
        <dbReference type="RuleBase" id="RU003560"/>
    </source>
</evidence>
<keyword evidence="4" id="KW-0032">Aminotransferase</keyword>
<gene>
    <name evidence="4" type="ORF">TEK04_05705</name>
</gene>
<dbReference type="Pfam" id="PF00202">
    <property type="entry name" value="Aminotran_3"/>
    <property type="match status" value="1"/>
</dbReference>
<dbReference type="PIRSF" id="PIRSF000521">
    <property type="entry name" value="Transaminase_4ab_Lys_Orn"/>
    <property type="match status" value="1"/>
</dbReference>
<dbReference type="Proteomes" id="UP001361570">
    <property type="component" value="Unassembled WGS sequence"/>
</dbReference>
<keyword evidence="2 3" id="KW-0663">Pyridoxal phosphate</keyword>
<evidence type="ECO:0000313" key="4">
    <source>
        <dbReference type="EMBL" id="MEI4271210.1"/>
    </source>
</evidence>
<dbReference type="GO" id="GO:0008483">
    <property type="term" value="F:transaminase activity"/>
    <property type="evidence" value="ECO:0007669"/>
    <property type="project" value="UniProtKB-KW"/>
</dbReference>
<dbReference type="Gene3D" id="3.40.640.10">
    <property type="entry name" value="Type I PLP-dependent aspartate aminotransferase-like (Major domain)"/>
    <property type="match status" value="1"/>
</dbReference>
<dbReference type="InterPro" id="IPR015422">
    <property type="entry name" value="PyrdxlP-dep_Trfase_small"/>
</dbReference>
<dbReference type="PANTHER" id="PTHR45688">
    <property type="match status" value="1"/>
</dbReference>
<keyword evidence="5" id="KW-1185">Reference proteome</keyword>